<evidence type="ECO:0000313" key="11">
    <source>
        <dbReference type="Proteomes" id="UP000008798"/>
    </source>
</evidence>
<dbReference type="NCBIfam" id="NF038283">
    <property type="entry name" value="viperin_w_prok"/>
    <property type="match status" value="1"/>
</dbReference>
<dbReference type="Pfam" id="PF04055">
    <property type="entry name" value="Radical_SAM"/>
    <property type="match status" value="1"/>
</dbReference>
<keyword evidence="7" id="KW-0051">Antiviral defense</keyword>
<gene>
    <name evidence="10" type="ORF">CC1_20540</name>
</gene>
<dbReference type="PROSITE" id="PS51918">
    <property type="entry name" value="RADICAL_SAM"/>
    <property type="match status" value="1"/>
</dbReference>
<dbReference type="STRING" id="717962.CC1_20540"/>
<keyword evidence="6" id="KW-0411">Iron-sulfur</keyword>
<protein>
    <recommendedName>
        <fullName evidence="8">S-adenosylmethionine-dependent nucleotide dehydratase</fullName>
    </recommendedName>
</protein>
<dbReference type="PANTHER" id="PTHR21339:SF0">
    <property type="entry name" value="S-ADENOSYLMETHIONINE-DEPENDENT NUCLEOTIDE DEHYDRATASE RSAD2"/>
    <property type="match status" value="1"/>
</dbReference>
<dbReference type="KEGG" id="cct:CC1_20540"/>
<evidence type="ECO:0000256" key="7">
    <source>
        <dbReference type="ARBA" id="ARBA00023118"/>
    </source>
</evidence>
<organism evidence="10 11">
    <name type="scientific">Coprococcus catus GD/7</name>
    <dbReference type="NCBI Taxonomy" id="717962"/>
    <lineage>
        <taxon>Bacteria</taxon>
        <taxon>Bacillati</taxon>
        <taxon>Bacillota</taxon>
        <taxon>Clostridia</taxon>
        <taxon>Lachnospirales</taxon>
        <taxon>Lachnospiraceae</taxon>
        <taxon>Coprococcus</taxon>
    </lineage>
</organism>
<dbReference type="CDD" id="cd01335">
    <property type="entry name" value="Radical_SAM"/>
    <property type="match status" value="1"/>
</dbReference>
<dbReference type="GO" id="GO:0051539">
    <property type="term" value="F:4 iron, 4 sulfur cluster binding"/>
    <property type="evidence" value="ECO:0007669"/>
    <property type="project" value="UniProtKB-KW"/>
</dbReference>
<dbReference type="AlphaFoldDB" id="D4J8V2"/>
<evidence type="ECO:0000256" key="5">
    <source>
        <dbReference type="ARBA" id="ARBA00023004"/>
    </source>
</evidence>
<evidence type="ECO:0000256" key="1">
    <source>
        <dbReference type="ARBA" id="ARBA00001966"/>
    </source>
</evidence>
<feature type="domain" description="Radical SAM core" evidence="9">
    <location>
        <begin position="1"/>
        <end position="215"/>
    </location>
</feature>
<dbReference type="Proteomes" id="UP000008798">
    <property type="component" value="Chromosome"/>
</dbReference>
<name>D4J8V2_9FIRM</name>
<dbReference type="InterPro" id="IPR006638">
    <property type="entry name" value="Elp3/MiaA/NifB-like_rSAM"/>
</dbReference>
<dbReference type="SMART" id="SM00729">
    <property type="entry name" value="Elp3"/>
    <property type="match status" value="1"/>
</dbReference>
<reference evidence="10 11" key="2">
    <citation type="submission" date="2010-03" db="EMBL/GenBank/DDBJ databases">
        <authorList>
            <person name="Pajon A."/>
        </authorList>
    </citation>
    <scope>NUCLEOTIDE SEQUENCE [LARGE SCALE GENOMIC DNA]</scope>
    <source>
        <strain evidence="10 11">GD/7</strain>
    </source>
</reference>
<evidence type="ECO:0000256" key="6">
    <source>
        <dbReference type="ARBA" id="ARBA00023014"/>
    </source>
</evidence>
<sequence>MLKKYKVNLHVLEACNFRCFHCFSRFGSNKIMGLKDWKQIVDNCMESQVVSEFNIAGGEPLLYKDLIGLTKYIREKGAKVSMITNGFLMNEEWIQKYGQLFNTIGFSVDSVNDETNQKIGRCINTGSVISASRVTKLCELIRKYAPDCKIKINTVVTTRNRDEQLSDFIDTIKPDRWKILKMKTFVYGTFSNMSLQVSAAEFDEFVRQNKIVNEKTRIVVEPDMKASYILIGPNGWLLDNAANEMTPVEICDCKKEKLKEGLKKLTLDEKRYCNRYAL</sequence>
<keyword evidence="4" id="KW-0479">Metal-binding</keyword>
<dbReference type="Gene3D" id="3.20.20.70">
    <property type="entry name" value="Aldolase class I"/>
    <property type="match status" value="1"/>
</dbReference>
<dbReference type="InterPro" id="IPR007197">
    <property type="entry name" value="rSAM"/>
</dbReference>
<evidence type="ECO:0000256" key="4">
    <source>
        <dbReference type="ARBA" id="ARBA00022723"/>
    </source>
</evidence>
<dbReference type="RefSeq" id="WP_015514341.1">
    <property type="nucleotide sequence ID" value="NC_021009.1"/>
</dbReference>
<evidence type="ECO:0000256" key="2">
    <source>
        <dbReference type="ARBA" id="ARBA00022485"/>
    </source>
</evidence>
<comment type="cofactor">
    <cofactor evidence="1">
        <name>[4Fe-4S] cluster</name>
        <dbReference type="ChEBI" id="CHEBI:49883"/>
    </cofactor>
</comment>
<dbReference type="SFLD" id="SFLDG01067">
    <property type="entry name" value="SPASM/twitch_domain_containing"/>
    <property type="match status" value="1"/>
</dbReference>
<dbReference type="GO" id="GO:0051607">
    <property type="term" value="P:defense response to virus"/>
    <property type="evidence" value="ECO:0007669"/>
    <property type="project" value="UniProtKB-KW"/>
</dbReference>
<proteinExistence type="predicted"/>
<dbReference type="SFLD" id="SFLDS00029">
    <property type="entry name" value="Radical_SAM"/>
    <property type="match status" value="1"/>
</dbReference>
<evidence type="ECO:0000256" key="3">
    <source>
        <dbReference type="ARBA" id="ARBA00022691"/>
    </source>
</evidence>
<dbReference type="PANTHER" id="PTHR21339">
    <property type="entry name" value="RADICAL S-ADENOSYL METHIONINE DOMAIN-CONTAINING PROTEIN 2"/>
    <property type="match status" value="1"/>
</dbReference>
<evidence type="ECO:0000256" key="8">
    <source>
        <dbReference type="ARBA" id="ARBA00039667"/>
    </source>
</evidence>
<keyword evidence="5" id="KW-0408">Iron</keyword>
<dbReference type="GO" id="GO:0046872">
    <property type="term" value="F:metal ion binding"/>
    <property type="evidence" value="ECO:0007669"/>
    <property type="project" value="UniProtKB-KW"/>
</dbReference>
<dbReference type="InterPro" id="IPR051196">
    <property type="entry name" value="RSAD2/Viperin_antiviral"/>
</dbReference>
<reference evidence="10 11" key="1">
    <citation type="submission" date="2010-03" db="EMBL/GenBank/DDBJ databases">
        <title>The genome sequence of Coprococcus catus GD/7.</title>
        <authorList>
            <consortium name="metaHIT consortium -- http://www.metahit.eu/"/>
            <person name="Pajon A."/>
            <person name="Turner K."/>
            <person name="Parkhill J."/>
            <person name="Duncan S."/>
            <person name="Flint H."/>
        </authorList>
    </citation>
    <scope>NUCLEOTIDE SEQUENCE [LARGE SCALE GENOMIC DNA]</scope>
    <source>
        <strain evidence="10 11">GD/7</strain>
    </source>
</reference>
<evidence type="ECO:0000313" key="10">
    <source>
        <dbReference type="EMBL" id="CBK80773.1"/>
    </source>
</evidence>
<dbReference type="HOGENOM" id="CLU_049058_0_0_9"/>
<accession>D4J8V2</accession>
<keyword evidence="2" id="KW-0004">4Fe-4S</keyword>
<dbReference type="PATRIC" id="fig|717962.3.peg.1955"/>
<dbReference type="SUPFAM" id="SSF102114">
    <property type="entry name" value="Radical SAM enzymes"/>
    <property type="match status" value="1"/>
</dbReference>
<dbReference type="InterPro" id="IPR058240">
    <property type="entry name" value="rSAM_sf"/>
</dbReference>
<dbReference type="InterPro" id="IPR013785">
    <property type="entry name" value="Aldolase_TIM"/>
</dbReference>
<dbReference type="GO" id="GO:0003824">
    <property type="term" value="F:catalytic activity"/>
    <property type="evidence" value="ECO:0007669"/>
    <property type="project" value="InterPro"/>
</dbReference>
<keyword evidence="3" id="KW-0949">S-adenosyl-L-methionine</keyword>
<dbReference type="EMBL" id="FP929038">
    <property type="protein sequence ID" value="CBK80773.1"/>
    <property type="molecule type" value="Genomic_DNA"/>
</dbReference>
<evidence type="ECO:0000259" key="9">
    <source>
        <dbReference type="PROSITE" id="PS51918"/>
    </source>
</evidence>